<evidence type="ECO:0000313" key="1">
    <source>
        <dbReference type="EMBL" id="ESA12862.1"/>
    </source>
</evidence>
<organism evidence="1">
    <name type="scientific">Rhizophagus irregularis (strain DAOM 181602 / DAOM 197198 / MUCL 43194)</name>
    <name type="common">Arbuscular mycorrhizal fungus</name>
    <name type="synonym">Glomus intraradices</name>
    <dbReference type="NCBI Taxonomy" id="747089"/>
    <lineage>
        <taxon>Eukaryota</taxon>
        <taxon>Fungi</taxon>
        <taxon>Fungi incertae sedis</taxon>
        <taxon>Mucoromycota</taxon>
        <taxon>Glomeromycotina</taxon>
        <taxon>Glomeromycetes</taxon>
        <taxon>Glomerales</taxon>
        <taxon>Glomeraceae</taxon>
        <taxon>Rhizophagus</taxon>
    </lineage>
</organism>
<dbReference type="EMBL" id="KI284475">
    <property type="protein sequence ID" value="ESA12862.1"/>
    <property type="molecule type" value="Genomic_DNA"/>
</dbReference>
<proteinExistence type="predicted"/>
<dbReference type="VEuPathDB" id="FungiDB:RhiirFUN_016620"/>
<name>U9TZK6_RHIID</name>
<accession>U9TZK6</accession>
<dbReference type="HOGENOM" id="CLU_1316005_0_0_1"/>
<reference evidence="1" key="1">
    <citation type="submission" date="2013-07" db="EMBL/GenBank/DDBJ databases">
        <title>The genome of an arbuscular mycorrhizal fungus provides insights into the evolution of the oldest plant symbiosis.</title>
        <authorList>
            <consortium name="DOE Joint Genome Institute"/>
            <person name="Tisserant E."/>
            <person name="Malbreil M."/>
            <person name="Kuo A."/>
            <person name="Kohler A."/>
            <person name="Symeonidi A."/>
            <person name="Balestrini R."/>
            <person name="Charron P."/>
            <person name="Duensing N."/>
            <person name="Frei-dit-Frey N."/>
            <person name="Gianinazzi-Pearson V."/>
            <person name="Gilbert B."/>
            <person name="Handa Y."/>
            <person name="Hijri M."/>
            <person name="Kaul R."/>
            <person name="Kawaguchi M."/>
            <person name="Krajinski F."/>
            <person name="Lammers P."/>
            <person name="Lapierre D."/>
            <person name="Masclaux F.G."/>
            <person name="Murat C."/>
            <person name="Morin E."/>
            <person name="Ndikumana S."/>
            <person name="Pagni M."/>
            <person name="Petitpierre D."/>
            <person name="Requena N."/>
            <person name="Rosikiewicz P."/>
            <person name="Riley R."/>
            <person name="Saito K."/>
            <person name="San Clemente H."/>
            <person name="Shapiro H."/>
            <person name="van Tuinen D."/>
            <person name="Becard G."/>
            <person name="Bonfante P."/>
            <person name="Paszkowski U."/>
            <person name="Shachar-Hill Y."/>
            <person name="Young J.P."/>
            <person name="Sanders I.R."/>
            <person name="Henrissat B."/>
            <person name="Rensing S.A."/>
            <person name="Grigoriev I.V."/>
            <person name="Corradi N."/>
            <person name="Roux C."/>
            <person name="Martin F."/>
        </authorList>
    </citation>
    <scope>NUCLEOTIDE SEQUENCE</scope>
    <source>
        <strain evidence="1">DAOM 197198</strain>
    </source>
</reference>
<gene>
    <name evidence="1" type="ORF">GLOINDRAFT_96154</name>
</gene>
<dbReference type="AlphaFoldDB" id="U9TZK6"/>
<sequence>MGLKCPITKDSTKISVLDLLISLKGSDILDIQFGIHGYLKRIEMTNCGYLKFQATMTRFNSRRRRSTLRMSDSMCKRRELRSILRIDSLNREVESGSLPPSVRNHVFSRIARGRNKYLRNDIIYERLFNDQGSTAVRMLEQSGEVGMYQNVPSTSGQLTCLRGHFHMNQEDVDECYRRFIRKYGRDVDKFMEIFRCRRHVAEDIIIKYI</sequence>
<protein>
    <submittedName>
        <fullName evidence="1">Uncharacterized protein</fullName>
    </submittedName>
</protein>